<keyword evidence="3" id="KW-1185">Reference proteome</keyword>
<dbReference type="NCBIfam" id="NF040941">
    <property type="entry name" value="GGGWT_bact"/>
    <property type="match status" value="1"/>
</dbReference>
<organism evidence="2 3">
    <name type="scientific">Oceanospirillum sediminis</name>
    <dbReference type="NCBI Taxonomy" id="2760088"/>
    <lineage>
        <taxon>Bacteria</taxon>
        <taxon>Pseudomonadati</taxon>
        <taxon>Pseudomonadota</taxon>
        <taxon>Gammaproteobacteria</taxon>
        <taxon>Oceanospirillales</taxon>
        <taxon>Oceanospirillaceae</taxon>
        <taxon>Oceanospirillum</taxon>
    </lineage>
</organism>
<proteinExistence type="predicted"/>
<dbReference type="InterPro" id="IPR014716">
    <property type="entry name" value="Fibrinogen_a/b/g_C_1"/>
</dbReference>
<accession>A0A839IZB9</accession>
<protein>
    <recommendedName>
        <fullName evidence="1">Fibrinogen C-terminal domain-containing protein</fullName>
    </recommendedName>
</protein>
<dbReference type="Proteomes" id="UP000565262">
    <property type="component" value="Unassembled WGS sequence"/>
</dbReference>
<dbReference type="Gene3D" id="3.90.215.10">
    <property type="entry name" value="Gamma Fibrinogen, chain A, domain 1"/>
    <property type="match status" value="1"/>
</dbReference>
<name>A0A839IZB9_9GAMM</name>
<reference evidence="2 3" key="1">
    <citation type="submission" date="2020-08" db="EMBL/GenBank/DDBJ databases">
        <title>Oceanospirillum sp. nov. isolated from marine sediment.</title>
        <authorList>
            <person name="Ji X."/>
        </authorList>
    </citation>
    <scope>NUCLEOTIDE SEQUENCE [LARGE SCALE GENOMIC DNA]</scope>
    <source>
        <strain evidence="2 3">D5</strain>
    </source>
</reference>
<dbReference type="InterPro" id="IPR002181">
    <property type="entry name" value="Fibrinogen_a/b/g_C_dom"/>
</dbReference>
<dbReference type="SUPFAM" id="SSF56496">
    <property type="entry name" value="Fibrinogen C-terminal domain-like"/>
    <property type="match status" value="1"/>
</dbReference>
<sequence length="378" mass="39982">MENLKLLVRITDGDDVGAAVQEAVLDVQEVNGQYFVEHIFDETTNNDIATYIEFRDMSSGTAETIATCSDSVTVLTVNTMACGIGIPKDYIVGGNLLATLAVNVLDYNKVAVPGASVFVDGILKGVTGSNFGTDGFIKTHVKAGEEHTIRAEKDGLEDSRTLTPGALGIHNFDLILADQGSIVTGMTCKSILDAGGSVGSGLYTLDVDGAGPLDSFTTWCDMETNGGGWTLVQNRVKGTPMSVKGNLTGPLFTNGTTDFFSDREGAITDAHWNALRSISNDIQVFSVVPGNIPDPQYTTIEILTSSAPACNSWEDAVSLLEPKLVHYEVSGCNFQNGDYTSIGTGATNIGTVTTNVSSAWITNGIYATGDEALSLYLR</sequence>
<evidence type="ECO:0000259" key="1">
    <source>
        <dbReference type="PROSITE" id="PS51406"/>
    </source>
</evidence>
<evidence type="ECO:0000313" key="2">
    <source>
        <dbReference type="EMBL" id="MBB1489446.1"/>
    </source>
</evidence>
<evidence type="ECO:0000313" key="3">
    <source>
        <dbReference type="Proteomes" id="UP000565262"/>
    </source>
</evidence>
<gene>
    <name evidence="2" type="ORF">H4O21_22820</name>
</gene>
<feature type="domain" description="Fibrinogen C-terminal" evidence="1">
    <location>
        <begin position="179"/>
        <end position="239"/>
    </location>
</feature>
<dbReference type="InterPro" id="IPR036056">
    <property type="entry name" value="Fibrinogen-like_C"/>
</dbReference>
<dbReference type="EMBL" id="JACJFM010000054">
    <property type="protein sequence ID" value="MBB1489446.1"/>
    <property type="molecule type" value="Genomic_DNA"/>
</dbReference>
<comment type="caution">
    <text evidence="2">The sequence shown here is derived from an EMBL/GenBank/DDBJ whole genome shotgun (WGS) entry which is preliminary data.</text>
</comment>
<dbReference type="Pfam" id="PF00147">
    <property type="entry name" value="Fibrinogen_C"/>
    <property type="match status" value="1"/>
</dbReference>
<dbReference type="PROSITE" id="PS51406">
    <property type="entry name" value="FIBRINOGEN_C_2"/>
    <property type="match status" value="1"/>
</dbReference>
<dbReference type="AlphaFoldDB" id="A0A839IZB9"/>